<evidence type="ECO:0000313" key="5">
    <source>
        <dbReference type="Proteomes" id="UP001305779"/>
    </source>
</evidence>
<evidence type="ECO:0000256" key="1">
    <source>
        <dbReference type="ARBA" id="ARBA00006336"/>
    </source>
</evidence>
<dbReference type="EMBL" id="JAXOVC010000003">
    <property type="protein sequence ID" value="KAK4504569.1"/>
    <property type="molecule type" value="Genomic_DNA"/>
</dbReference>
<comment type="similarity">
    <text evidence="1">Belongs to the isochorismatase family.</text>
</comment>
<reference evidence="4 5" key="1">
    <citation type="journal article" date="2023" name="G3 (Bethesda)">
        <title>A chromosome-level genome assembly of Zasmidium syzygii isolated from banana leaves.</title>
        <authorList>
            <person name="van Westerhoven A.C."/>
            <person name="Mehrabi R."/>
            <person name="Talebi R."/>
            <person name="Steentjes M.B.F."/>
            <person name="Corcolon B."/>
            <person name="Chong P.A."/>
            <person name="Kema G.H.J."/>
            <person name="Seidl M.F."/>
        </authorList>
    </citation>
    <scope>NUCLEOTIDE SEQUENCE [LARGE SCALE GENOMIC DNA]</scope>
    <source>
        <strain evidence="4 5">P124</strain>
    </source>
</reference>
<dbReference type="SUPFAM" id="SSF52499">
    <property type="entry name" value="Isochorismatase-like hydrolases"/>
    <property type="match status" value="1"/>
</dbReference>
<protein>
    <recommendedName>
        <fullName evidence="3">Isochorismatase-like domain-containing protein</fullName>
    </recommendedName>
</protein>
<dbReference type="InterPro" id="IPR000868">
    <property type="entry name" value="Isochorismatase-like_dom"/>
</dbReference>
<evidence type="ECO:0000256" key="2">
    <source>
        <dbReference type="ARBA" id="ARBA00022801"/>
    </source>
</evidence>
<name>A0ABR0ET56_ZASCE</name>
<dbReference type="PANTHER" id="PTHR43540:SF1">
    <property type="entry name" value="ISOCHORISMATASE HYDROLASE"/>
    <property type="match status" value="1"/>
</dbReference>
<evidence type="ECO:0000259" key="3">
    <source>
        <dbReference type="Pfam" id="PF00857"/>
    </source>
</evidence>
<keyword evidence="2" id="KW-0378">Hydrolase</keyword>
<accession>A0ABR0ET56</accession>
<dbReference type="PANTHER" id="PTHR43540">
    <property type="entry name" value="PEROXYUREIDOACRYLATE/UREIDOACRYLATE AMIDOHYDROLASE-RELATED"/>
    <property type="match status" value="1"/>
</dbReference>
<gene>
    <name evidence="4" type="ORF">PRZ48_005485</name>
</gene>
<dbReference type="InterPro" id="IPR050272">
    <property type="entry name" value="Isochorismatase-like_hydrls"/>
</dbReference>
<evidence type="ECO:0000313" key="4">
    <source>
        <dbReference type="EMBL" id="KAK4504569.1"/>
    </source>
</evidence>
<dbReference type="Proteomes" id="UP001305779">
    <property type="component" value="Unassembled WGS sequence"/>
</dbReference>
<keyword evidence="5" id="KW-1185">Reference proteome</keyword>
<comment type="caution">
    <text evidence="4">The sequence shown here is derived from an EMBL/GenBank/DDBJ whole genome shotgun (WGS) entry which is preliminary data.</text>
</comment>
<dbReference type="Pfam" id="PF00857">
    <property type="entry name" value="Isochorismatase"/>
    <property type="match status" value="1"/>
</dbReference>
<organism evidence="4 5">
    <name type="scientific">Zasmidium cellare</name>
    <name type="common">Wine cellar mold</name>
    <name type="synonym">Racodium cellare</name>
    <dbReference type="NCBI Taxonomy" id="395010"/>
    <lineage>
        <taxon>Eukaryota</taxon>
        <taxon>Fungi</taxon>
        <taxon>Dikarya</taxon>
        <taxon>Ascomycota</taxon>
        <taxon>Pezizomycotina</taxon>
        <taxon>Dothideomycetes</taxon>
        <taxon>Dothideomycetidae</taxon>
        <taxon>Mycosphaerellales</taxon>
        <taxon>Mycosphaerellaceae</taxon>
        <taxon>Zasmidium</taxon>
    </lineage>
</organism>
<proteinExistence type="inferred from homology"/>
<dbReference type="InterPro" id="IPR036380">
    <property type="entry name" value="Isochorismatase-like_sf"/>
</dbReference>
<dbReference type="Gene3D" id="3.40.50.850">
    <property type="entry name" value="Isochorismatase-like"/>
    <property type="match status" value="1"/>
</dbReference>
<sequence>MGMFCAKPNVMAHGSGTLAASGGLGYNCHPTCIPPSIPANESSNITFGKYYAVLNLDVENGAVVPWENTTAGKDWISNLACWIDAVHRQHPPPLSIYTAVAYVNSRKPELGVQSGHAVPFVSNGAPELFGAADTKTTKIYKGFHVNETAGDVVLPKARFYAGAGNQLGEILRAQKIDTVILSGIATSGVVLATAMRLFDLDFDVYVVLNNTFQAGAKTSNNDVNEVILTGILPLLPVKVITLEQAVDALERSGSAKY</sequence>
<feature type="domain" description="Isochorismatase-like" evidence="3">
    <location>
        <begin position="52"/>
        <end position="209"/>
    </location>
</feature>